<protein>
    <submittedName>
        <fullName evidence="1">Uncharacterized protein</fullName>
    </submittedName>
</protein>
<dbReference type="AlphaFoldDB" id="A0A0E9VI22"/>
<accession>A0A0E9VI22</accession>
<proteinExistence type="predicted"/>
<dbReference type="EMBL" id="GBXM01030823">
    <property type="protein sequence ID" value="JAH77754.1"/>
    <property type="molecule type" value="Transcribed_RNA"/>
</dbReference>
<organism evidence="1">
    <name type="scientific">Anguilla anguilla</name>
    <name type="common">European freshwater eel</name>
    <name type="synonym">Muraena anguilla</name>
    <dbReference type="NCBI Taxonomy" id="7936"/>
    <lineage>
        <taxon>Eukaryota</taxon>
        <taxon>Metazoa</taxon>
        <taxon>Chordata</taxon>
        <taxon>Craniata</taxon>
        <taxon>Vertebrata</taxon>
        <taxon>Euteleostomi</taxon>
        <taxon>Actinopterygii</taxon>
        <taxon>Neopterygii</taxon>
        <taxon>Teleostei</taxon>
        <taxon>Anguilliformes</taxon>
        <taxon>Anguillidae</taxon>
        <taxon>Anguilla</taxon>
    </lineage>
</organism>
<reference evidence="1" key="2">
    <citation type="journal article" date="2015" name="Fish Shellfish Immunol.">
        <title>Early steps in the European eel (Anguilla anguilla)-Vibrio vulnificus interaction in the gills: Role of the RtxA13 toxin.</title>
        <authorList>
            <person name="Callol A."/>
            <person name="Pajuelo D."/>
            <person name="Ebbesson L."/>
            <person name="Teles M."/>
            <person name="MacKenzie S."/>
            <person name="Amaro C."/>
        </authorList>
    </citation>
    <scope>NUCLEOTIDE SEQUENCE</scope>
</reference>
<evidence type="ECO:0000313" key="1">
    <source>
        <dbReference type="EMBL" id="JAH77754.1"/>
    </source>
</evidence>
<reference evidence="1" key="1">
    <citation type="submission" date="2014-11" db="EMBL/GenBank/DDBJ databases">
        <authorList>
            <person name="Amaro Gonzalez C."/>
        </authorList>
    </citation>
    <scope>NUCLEOTIDE SEQUENCE</scope>
</reference>
<sequence>MGLSLMAFLLIPASWQVSTTSVTF</sequence>
<name>A0A0E9VI22_ANGAN</name>